<sequence>MPDPAPVAGSAQLRASEPASGVFAPAPRPSGWRAGLRLLGTLALVPLYLGAASLMALACVRVGADLLAGIDPFLPPSRRPFVGAMALARRALAVDILRQIFLAGLVLGTALWRDGAGWRARLALDRERPNGMRARNLLLILLLWPLVHIAWVSATAAYFGTSFGQGTRLSPMLTPAAVAAWLAYVVVLAPFAEELLMRGEIFRRARAVLGPAATIGLTAAIFALAHVSLPSPSGWGLARPVSLLPLALALGILRWRTGRLWPCIALHGWSNLALVAYVLWPE</sequence>
<dbReference type="GO" id="GO:0006508">
    <property type="term" value="P:proteolysis"/>
    <property type="evidence" value="ECO:0007669"/>
    <property type="project" value="UniProtKB-KW"/>
</dbReference>
<feature type="transmembrane region" description="Helical" evidence="1">
    <location>
        <begin position="137"/>
        <end position="160"/>
    </location>
</feature>
<dbReference type="RefSeq" id="WP_109953917.1">
    <property type="nucleotide sequence ID" value="NZ_CP029551.1"/>
</dbReference>
<dbReference type="EMBL" id="CP029551">
    <property type="protein sequence ID" value="AWN38762.1"/>
    <property type="molecule type" value="Genomic_DNA"/>
</dbReference>
<feature type="transmembrane region" description="Helical" evidence="1">
    <location>
        <begin position="172"/>
        <end position="196"/>
    </location>
</feature>
<evidence type="ECO:0000256" key="1">
    <source>
        <dbReference type="SAM" id="Phobius"/>
    </source>
</evidence>
<keyword evidence="3" id="KW-0378">Hydrolase</keyword>
<dbReference type="Proteomes" id="UP000246058">
    <property type="component" value="Chromosome"/>
</dbReference>
<dbReference type="GO" id="GO:0004175">
    <property type="term" value="F:endopeptidase activity"/>
    <property type="evidence" value="ECO:0007669"/>
    <property type="project" value="UniProtKB-ARBA"/>
</dbReference>
<keyword evidence="3" id="KW-0645">Protease</keyword>
<protein>
    <submittedName>
        <fullName evidence="3">CPBP family intramembrane metalloprotease</fullName>
    </submittedName>
</protein>
<dbReference type="AlphaFoldDB" id="A0A2U8VZX4"/>
<dbReference type="OrthoDB" id="8160761at2"/>
<evidence type="ECO:0000313" key="3">
    <source>
        <dbReference type="EMBL" id="AWN38762.1"/>
    </source>
</evidence>
<keyword evidence="4" id="KW-1185">Reference proteome</keyword>
<dbReference type="Pfam" id="PF02517">
    <property type="entry name" value="Rce1-like"/>
    <property type="match status" value="1"/>
</dbReference>
<reference evidence="3 4" key="1">
    <citation type="submission" date="2018-05" db="EMBL/GenBank/DDBJ databases">
        <title>Complete Genome Sequence of Methylobacterium sp. 17Sr1-43.</title>
        <authorList>
            <person name="Srinivasan S."/>
        </authorList>
    </citation>
    <scope>NUCLEOTIDE SEQUENCE [LARGE SCALE GENOMIC DNA]</scope>
    <source>
        <strain evidence="3 4">17Sr1-43</strain>
    </source>
</reference>
<proteinExistence type="predicted"/>
<feature type="domain" description="CAAX prenyl protease 2/Lysostaphin resistance protein A-like" evidence="2">
    <location>
        <begin position="178"/>
        <end position="272"/>
    </location>
</feature>
<name>A0A2U8VZX4_9HYPH</name>
<dbReference type="KEGG" id="meti:DK427_01080"/>
<accession>A0A2U8VZX4</accession>
<keyword evidence="1" id="KW-0812">Transmembrane</keyword>
<gene>
    <name evidence="3" type="ORF">DK427_01080</name>
</gene>
<evidence type="ECO:0000313" key="4">
    <source>
        <dbReference type="Proteomes" id="UP000246058"/>
    </source>
</evidence>
<dbReference type="InterPro" id="IPR003675">
    <property type="entry name" value="Rce1/LyrA-like_dom"/>
</dbReference>
<dbReference type="GO" id="GO:0008237">
    <property type="term" value="F:metallopeptidase activity"/>
    <property type="evidence" value="ECO:0007669"/>
    <property type="project" value="UniProtKB-KW"/>
</dbReference>
<feature type="transmembrane region" description="Helical" evidence="1">
    <location>
        <begin position="38"/>
        <end position="64"/>
    </location>
</feature>
<dbReference type="GO" id="GO:0080120">
    <property type="term" value="P:CAAX-box protein maturation"/>
    <property type="evidence" value="ECO:0007669"/>
    <property type="project" value="UniProtKB-ARBA"/>
</dbReference>
<keyword evidence="3" id="KW-0482">Metalloprotease</keyword>
<feature type="transmembrane region" description="Helical" evidence="1">
    <location>
        <begin position="235"/>
        <end position="253"/>
    </location>
</feature>
<keyword evidence="1" id="KW-1133">Transmembrane helix</keyword>
<feature type="transmembrane region" description="Helical" evidence="1">
    <location>
        <begin position="260"/>
        <end position="280"/>
    </location>
</feature>
<organism evidence="3 4">
    <name type="scientific">Methylobacterium radiodurans</name>
    <dbReference type="NCBI Taxonomy" id="2202828"/>
    <lineage>
        <taxon>Bacteria</taxon>
        <taxon>Pseudomonadati</taxon>
        <taxon>Pseudomonadota</taxon>
        <taxon>Alphaproteobacteria</taxon>
        <taxon>Hyphomicrobiales</taxon>
        <taxon>Methylobacteriaceae</taxon>
        <taxon>Methylobacterium</taxon>
    </lineage>
</organism>
<keyword evidence="1" id="KW-0472">Membrane</keyword>
<feature type="transmembrane region" description="Helical" evidence="1">
    <location>
        <begin position="208"/>
        <end position="229"/>
    </location>
</feature>
<evidence type="ECO:0000259" key="2">
    <source>
        <dbReference type="Pfam" id="PF02517"/>
    </source>
</evidence>